<sequence>MVHVTSEIGRLRKVLVHAPGPEVERMTPAMMEELLFDDILYGAQAKEEHGVFTAVLDRLGIGWLDTKQLLIETLENDAAREWLYSGLFENTSTHVRAAMVQATAAQMAEVLIGGLRTDPDNPDLDHSELFQIPPVPNWCFQRDPNFVVGDGIVFSAMATPARWREVLLSRTIFRFHPEYRDTPVHYDPITPSADRPILLGLRRPSFEGGDFLVLSKDVVAVGYSERTNSTGIRSVARSLAAKARRGEGPRYLLVVHLPQTRAYMHLDTLMTAVDRDACLVFPPALELHVHEIDLCEADIHPTPRPSILEALALRGIEYEPIPCGGPDPLDQQREQWTDGANAFALAPGVIALYDRNVRTAEELSRRGFRVIDAEDLIDDDNGIDLNLDAPKRTCILVPSHELSRARGGPHCLTQPLIRDDLD</sequence>
<protein>
    <recommendedName>
        <fullName evidence="6">Arginine deiminase</fullName>
    </recommendedName>
</protein>
<dbReference type="AlphaFoldDB" id="A0A956NDQ3"/>
<feature type="active site" description="Amidino-cysteine intermediate" evidence="3">
    <location>
        <position position="411"/>
    </location>
</feature>
<dbReference type="Gene3D" id="1.10.3930.10">
    <property type="entry name" value="Arginine deiminase"/>
    <property type="match status" value="1"/>
</dbReference>
<dbReference type="InterPro" id="IPR003876">
    <property type="entry name" value="Arg_deiminase"/>
</dbReference>
<name>A0A956NDQ3_UNCEI</name>
<dbReference type="Pfam" id="PF02274">
    <property type="entry name" value="ADI"/>
    <property type="match status" value="1"/>
</dbReference>
<dbReference type="GO" id="GO:0016990">
    <property type="term" value="F:arginine deiminase activity"/>
    <property type="evidence" value="ECO:0007669"/>
    <property type="project" value="InterPro"/>
</dbReference>
<reference evidence="4" key="2">
    <citation type="journal article" date="2021" name="Microbiome">
        <title>Successional dynamics and alternative stable states in a saline activated sludge microbial community over 9 years.</title>
        <authorList>
            <person name="Wang Y."/>
            <person name="Ye J."/>
            <person name="Ju F."/>
            <person name="Liu L."/>
            <person name="Boyd J.A."/>
            <person name="Deng Y."/>
            <person name="Parks D.H."/>
            <person name="Jiang X."/>
            <person name="Yin X."/>
            <person name="Woodcroft B.J."/>
            <person name="Tyson G.W."/>
            <person name="Hugenholtz P."/>
            <person name="Polz M.F."/>
            <person name="Zhang T."/>
        </authorList>
    </citation>
    <scope>NUCLEOTIDE SEQUENCE</scope>
    <source>
        <strain evidence="4">HKST-UBA02</strain>
    </source>
</reference>
<gene>
    <name evidence="4" type="ORF">KDA27_07170</name>
</gene>
<dbReference type="EMBL" id="JAGQHS010000026">
    <property type="protein sequence ID" value="MCA9755565.1"/>
    <property type="molecule type" value="Genomic_DNA"/>
</dbReference>
<organism evidence="4 5">
    <name type="scientific">Eiseniibacteriota bacterium</name>
    <dbReference type="NCBI Taxonomy" id="2212470"/>
    <lineage>
        <taxon>Bacteria</taxon>
        <taxon>Candidatus Eiseniibacteriota</taxon>
    </lineage>
</organism>
<dbReference type="Proteomes" id="UP000739538">
    <property type="component" value="Unassembled WGS sequence"/>
</dbReference>
<reference evidence="4" key="1">
    <citation type="submission" date="2020-04" db="EMBL/GenBank/DDBJ databases">
        <authorList>
            <person name="Zhang T."/>
        </authorList>
    </citation>
    <scope>NUCLEOTIDE SEQUENCE</scope>
    <source>
        <strain evidence="4">HKST-UBA02</strain>
    </source>
</reference>
<evidence type="ECO:0000256" key="2">
    <source>
        <dbReference type="ARBA" id="ARBA00022801"/>
    </source>
</evidence>
<dbReference type="PANTHER" id="PTHR47271:SF2">
    <property type="entry name" value="ARGININE DEIMINASE"/>
    <property type="match status" value="1"/>
</dbReference>
<dbReference type="PANTHER" id="PTHR47271">
    <property type="entry name" value="ARGININE DEIMINASE"/>
    <property type="match status" value="1"/>
</dbReference>
<dbReference type="SUPFAM" id="SSF55909">
    <property type="entry name" value="Pentein"/>
    <property type="match status" value="1"/>
</dbReference>
<evidence type="ECO:0008006" key="6">
    <source>
        <dbReference type="Google" id="ProtNLM"/>
    </source>
</evidence>
<accession>A0A956NDQ3</accession>
<comment type="caution">
    <text evidence="4">The sequence shown here is derived from an EMBL/GenBank/DDBJ whole genome shotgun (WGS) entry which is preliminary data.</text>
</comment>
<dbReference type="PIRSF" id="PIRSF006356">
    <property type="entry name" value="Arg_deiminase"/>
    <property type="match status" value="1"/>
</dbReference>
<dbReference type="GO" id="GO:0019546">
    <property type="term" value="P:L-arginine deiminase pathway"/>
    <property type="evidence" value="ECO:0007669"/>
    <property type="project" value="TreeGrafter"/>
</dbReference>
<dbReference type="PRINTS" id="PR01466">
    <property type="entry name" value="ARGDEIMINASE"/>
</dbReference>
<evidence type="ECO:0000313" key="4">
    <source>
        <dbReference type="EMBL" id="MCA9755565.1"/>
    </source>
</evidence>
<evidence type="ECO:0000313" key="5">
    <source>
        <dbReference type="Proteomes" id="UP000739538"/>
    </source>
</evidence>
<comment type="similarity">
    <text evidence="1">Belongs to the arginine deiminase family.</text>
</comment>
<keyword evidence="2" id="KW-0378">Hydrolase</keyword>
<evidence type="ECO:0000256" key="3">
    <source>
        <dbReference type="PIRSR" id="PIRSR006356-1"/>
    </source>
</evidence>
<evidence type="ECO:0000256" key="1">
    <source>
        <dbReference type="ARBA" id="ARBA00010206"/>
    </source>
</evidence>
<dbReference type="Gene3D" id="3.75.10.10">
    <property type="entry name" value="L-arginine/glycine Amidinotransferase, Chain A"/>
    <property type="match status" value="1"/>
</dbReference>
<proteinExistence type="inferred from homology"/>